<comment type="caution">
    <text evidence="2">The sequence shown here is derived from an EMBL/GenBank/DDBJ whole genome shotgun (WGS) entry which is preliminary data.</text>
</comment>
<dbReference type="NCBIfam" id="TIGR01558">
    <property type="entry name" value="sm_term_P27"/>
    <property type="match status" value="1"/>
</dbReference>
<dbReference type="EMBL" id="VSSQ01000336">
    <property type="protein sequence ID" value="MPL91694.1"/>
    <property type="molecule type" value="Genomic_DNA"/>
</dbReference>
<proteinExistence type="predicted"/>
<reference evidence="2" key="1">
    <citation type="submission" date="2019-08" db="EMBL/GenBank/DDBJ databases">
        <authorList>
            <person name="Kucharzyk K."/>
            <person name="Murdoch R.W."/>
            <person name="Higgins S."/>
            <person name="Loffler F."/>
        </authorList>
    </citation>
    <scope>NUCLEOTIDE SEQUENCE</scope>
</reference>
<sequence>MAGRNREPVDLILAKGKSKHLNKEEIERRRNSEIKAPADNVEPPRYLNKKQKDKFEDIANQLIVLDIMSNLDCDALARYIIALDLYISISKKLQKIIVNGDITEIDNVSRLQDRYFKQCRMSASDLGLSITSRCKLIIPKPPEPKKNKFSEKFGSR</sequence>
<dbReference type="AlphaFoldDB" id="A0A644VJX0"/>
<organism evidence="2">
    <name type="scientific">bioreactor metagenome</name>
    <dbReference type="NCBI Taxonomy" id="1076179"/>
    <lineage>
        <taxon>unclassified sequences</taxon>
        <taxon>metagenomes</taxon>
        <taxon>ecological metagenomes</taxon>
    </lineage>
</organism>
<evidence type="ECO:0000256" key="1">
    <source>
        <dbReference type="SAM" id="MobiDB-lite"/>
    </source>
</evidence>
<gene>
    <name evidence="2" type="ORF">SDC9_37770</name>
</gene>
<dbReference type="InterPro" id="IPR006448">
    <property type="entry name" value="Phage_term_ssu_P27"/>
</dbReference>
<feature type="compositionally biased region" description="Basic and acidic residues" evidence="1">
    <location>
        <begin position="22"/>
        <end position="33"/>
    </location>
</feature>
<accession>A0A644VJX0</accession>
<name>A0A644VJX0_9ZZZZ</name>
<evidence type="ECO:0000313" key="2">
    <source>
        <dbReference type="EMBL" id="MPL91694.1"/>
    </source>
</evidence>
<evidence type="ECO:0008006" key="3">
    <source>
        <dbReference type="Google" id="ProtNLM"/>
    </source>
</evidence>
<dbReference type="Pfam" id="PF05119">
    <property type="entry name" value="Terminase_4"/>
    <property type="match status" value="1"/>
</dbReference>
<feature type="region of interest" description="Disordered" evidence="1">
    <location>
        <begin position="22"/>
        <end position="45"/>
    </location>
</feature>
<protein>
    <recommendedName>
        <fullName evidence="3">Phage terminase small subunit P27 family</fullName>
    </recommendedName>
</protein>